<dbReference type="AlphaFoldDB" id="A0A0X8XAD7"/>
<proteinExistence type="predicted"/>
<evidence type="ECO:0000313" key="2">
    <source>
        <dbReference type="Proteomes" id="UP000218263"/>
    </source>
</evidence>
<organism evidence="1 2">
    <name type="scientific">Mucilaginibacter gotjawali</name>
    <dbReference type="NCBI Taxonomy" id="1550579"/>
    <lineage>
        <taxon>Bacteria</taxon>
        <taxon>Pseudomonadati</taxon>
        <taxon>Bacteroidota</taxon>
        <taxon>Sphingobacteriia</taxon>
        <taxon>Sphingobacteriales</taxon>
        <taxon>Sphingobacteriaceae</taxon>
        <taxon>Mucilaginibacter</taxon>
    </lineage>
</organism>
<keyword evidence="2" id="KW-1185">Reference proteome</keyword>
<evidence type="ECO:0000313" key="1">
    <source>
        <dbReference type="EMBL" id="BAU56244.1"/>
    </source>
</evidence>
<protein>
    <submittedName>
        <fullName evidence="1">Uncharacterized protein</fullName>
    </submittedName>
</protein>
<dbReference type="KEGG" id="mgot:MgSA37_04441"/>
<sequence>MWEFDNYLWFLTSSIAEKSIPHLQFSPQLFFANKFLYTSLPT</sequence>
<dbReference type="Proteomes" id="UP000218263">
    <property type="component" value="Chromosome"/>
</dbReference>
<reference evidence="1 2" key="1">
    <citation type="submission" date="2015-12" db="EMBL/GenBank/DDBJ databases">
        <title>Genome sequence of Mucilaginibacter gotjawali.</title>
        <authorList>
            <person name="Lee J.S."/>
            <person name="Lee K.C."/>
            <person name="Kim K.K."/>
            <person name="Lee B.W."/>
        </authorList>
    </citation>
    <scope>NUCLEOTIDE SEQUENCE [LARGE SCALE GENOMIC DNA]</scope>
    <source>
        <strain evidence="1 2">SA3-7</strain>
    </source>
</reference>
<gene>
    <name evidence="1" type="ORF">MgSA37_04441</name>
</gene>
<accession>A0A0X8XAD7</accession>
<name>A0A0X8XAD7_9SPHI</name>
<dbReference type="EMBL" id="AP017313">
    <property type="protein sequence ID" value="BAU56244.1"/>
    <property type="molecule type" value="Genomic_DNA"/>
</dbReference>